<dbReference type="PATRIC" id="fig|37919.13.peg.8398"/>
<reference evidence="1 2" key="1">
    <citation type="submission" date="2014-07" db="EMBL/GenBank/DDBJ databases">
        <authorList>
            <person name="Zhang J.E."/>
            <person name="Yang H."/>
            <person name="Guo J."/>
            <person name="Deng Z."/>
            <person name="Luo H."/>
            <person name="Luo M."/>
            <person name="Zhao B."/>
        </authorList>
    </citation>
    <scope>NUCLEOTIDE SEQUENCE [LARGE SCALE GENOMIC DNA]</scope>
    <source>
        <strain evidence="1 2">1CP</strain>
        <plasmid evidence="2">Plasmid pr1cp1</plasmid>
    </source>
</reference>
<name>A0A1B1KIY6_RHOOP</name>
<keyword evidence="1" id="KW-0614">Plasmid</keyword>
<accession>A0A1B1KIY6</accession>
<dbReference type="AlphaFoldDB" id="A0A1B1KIY6"/>
<evidence type="ECO:0000313" key="2">
    <source>
        <dbReference type="Proteomes" id="UP000186108"/>
    </source>
</evidence>
<gene>
    <name evidence="1" type="ORF">R1CP_39835</name>
</gene>
<proteinExistence type="predicted"/>
<evidence type="ECO:0000313" key="1">
    <source>
        <dbReference type="EMBL" id="ANS32550.1"/>
    </source>
</evidence>
<organism evidence="1 2">
    <name type="scientific">Rhodococcus opacus</name>
    <name type="common">Nocardia opaca</name>
    <dbReference type="NCBI Taxonomy" id="37919"/>
    <lineage>
        <taxon>Bacteria</taxon>
        <taxon>Bacillati</taxon>
        <taxon>Actinomycetota</taxon>
        <taxon>Actinomycetes</taxon>
        <taxon>Mycobacteriales</taxon>
        <taxon>Nocardiaceae</taxon>
        <taxon>Rhodococcus</taxon>
    </lineage>
</organism>
<geneLocation type="plasmid" evidence="2">
    <name>pr1cp1</name>
</geneLocation>
<sequence length="66" mass="7076">MQRFQLGNNQIEDHTTSIVYLSSKCRCSTSGHESHRPRLRPTSASTLGPGLSCPSFVGFGGNTAPP</sequence>
<dbReference type="EMBL" id="CP009112">
    <property type="protein sequence ID" value="ANS32550.1"/>
    <property type="molecule type" value="Genomic_DNA"/>
</dbReference>
<dbReference type="Proteomes" id="UP000186108">
    <property type="component" value="Plasmid pR1CP1"/>
</dbReference>
<protein>
    <submittedName>
        <fullName evidence="1">Uncharacterized protein</fullName>
    </submittedName>
</protein>